<keyword evidence="4" id="KW-1185">Reference proteome</keyword>
<protein>
    <submittedName>
        <fullName evidence="2">Uncharacterized protein</fullName>
    </submittedName>
</protein>
<dbReference type="EMBL" id="LR743594">
    <property type="protein sequence ID" value="CAA2623854.1"/>
    <property type="molecule type" value="Genomic_DNA"/>
</dbReference>
<feature type="transmembrane region" description="Helical" evidence="1">
    <location>
        <begin position="54"/>
        <end position="75"/>
    </location>
</feature>
<dbReference type="OrthoDB" id="800456at2759"/>
<name>A0A7I8IZH3_SPIIN</name>
<reference evidence="2" key="1">
    <citation type="submission" date="2019-12" db="EMBL/GenBank/DDBJ databases">
        <authorList>
            <person name="Scholz U."/>
            <person name="Mascher M."/>
            <person name="Fiebig A."/>
        </authorList>
    </citation>
    <scope>NUCLEOTIDE SEQUENCE</scope>
</reference>
<evidence type="ECO:0000313" key="3">
    <source>
        <dbReference type="EMBL" id="CAA7399836.1"/>
    </source>
</evidence>
<keyword evidence="1" id="KW-1133">Transmembrane helix</keyword>
<accession>A0A7I8IZH3</accession>
<keyword evidence="1" id="KW-0472">Membrane</keyword>
<evidence type="ECO:0000313" key="4">
    <source>
        <dbReference type="Proteomes" id="UP000663760"/>
    </source>
</evidence>
<organism evidence="2">
    <name type="scientific">Spirodela intermedia</name>
    <name type="common">Intermediate duckweed</name>
    <dbReference type="NCBI Taxonomy" id="51605"/>
    <lineage>
        <taxon>Eukaryota</taxon>
        <taxon>Viridiplantae</taxon>
        <taxon>Streptophyta</taxon>
        <taxon>Embryophyta</taxon>
        <taxon>Tracheophyta</taxon>
        <taxon>Spermatophyta</taxon>
        <taxon>Magnoliopsida</taxon>
        <taxon>Liliopsida</taxon>
        <taxon>Araceae</taxon>
        <taxon>Lemnoideae</taxon>
        <taxon>Spirodela</taxon>
    </lineage>
</organism>
<dbReference type="Proteomes" id="UP000663760">
    <property type="component" value="Chromosome 7"/>
</dbReference>
<gene>
    <name evidence="2" type="ORF">SI7747_07009759</name>
    <name evidence="3" type="ORF">SI8410_07010506</name>
</gene>
<evidence type="ECO:0000256" key="1">
    <source>
        <dbReference type="SAM" id="Phobius"/>
    </source>
</evidence>
<dbReference type="AlphaFoldDB" id="A0A7I8IZH3"/>
<proteinExistence type="predicted"/>
<evidence type="ECO:0000313" key="2">
    <source>
        <dbReference type="EMBL" id="CAA2623854.1"/>
    </source>
</evidence>
<keyword evidence="1" id="KW-0812">Transmembrane</keyword>
<sequence length="81" mass="9056">MRKSGWMREIPKVSMSLGPMAQASSATCQPFSCASRIHWYEYLAPEIMDWRGKIISPLFFANRMILFLIAASMAVSTPGAL</sequence>
<dbReference type="EMBL" id="LR746270">
    <property type="protein sequence ID" value="CAA7399836.1"/>
    <property type="molecule type" value="Genomic_DNA"/>
</dbReference>